<evidence type="ECO:0000313" key="1">
    <source>
        <dbReference type="EMBL" id="ORC37266.1"/>
    </source>
</evidence>
<dbReference type="STRING" id="1963862.B4O97_03490"/>
<comment type="caution">
    <text evidence="1">The sequence shown here is derived from an EMBL/GenBank/DDBJ whole genome shotgun (WGS) entry which is preliminary data.</text>
</comment>
<gene>
    <name evidence="1" type="ORF">B4O97_03490</name>
</gene>
<evidence type="ECO:0000313" key="2">
    <source>
        <dbReference type="Proteomes" id="UP000192343"/>
    </source>
</evidence>
<proteinExistence type="predicted"/>
<sequence>MAKADFDKLFDNLKTILETYSAAEPTTDQFVVCADRIRDLPTGSAIAYVIMHMGDVRPERQSSNGRIDMKASYHFDMLVKAQGYKSGDDYTEATEAAGVRYRYLCNQLLNALFPQDNLDYSMGANSIGTRELESIIALHPEALGEKGLSAGRLTLTVTTEWTPTARTGTDLEAISVTADKWSALLEP</sequence>
<protein>
    <submittedName>
        <fullName evidence="1">Uncharacterized protein</fullName>
    </submittedName>
</protein>
<dbReference type="EMBL" id="MWQY01000003">
    <property type="protein sequence ID" value="ORC37266.1"/>
    <property type="molecule type" value="Genomic_DNA"/>
</dbReference>
<organism evidence="1 2">
    <name type="scientific">Marispirochaeta aestuarii</name>
    <dbReference type="NCBI Taxonomy" id="1963862"/>
    <lineage>
        <taxon>Bacteria</taxon>
        <taxon>Pseudomonadati</taxon>
        <taxon>Spirochaetota</taxon>
        <taxon>Spirochaetia</taxon>
        <taxon>Spirochaetales</taxon>
        <taxon>Spirochaetaceae</taxon>
        <taxon>Marispirochaeta</taxon>
    </lineage>
</organism>
<accession>A0A1Y1S2G6</accession>
<dbReference type="Proteomes" id="UP000192343">
    <property type="component" value="Unassembled WGS sequence"/>
</dbReference>
<dbReference type="AlphaFoldDB" id="A0A1Y1S2G6"/>
<name>A0A1Y1S2G6_9SPIO</name>
<reference evidence="1 2" key="1">
    <citation type="submission" date="2017-03" db="EMBL/GenBank/DDBJ databases">
        <title>Draft Genome sequence of Marispirochaeta sp. strain JC444.</title>
        <authorList>
            <person name="Shivani Y."/>
            <person name="Subhash Y."/>
            <person name="Sasikala C."/>
            <person name="Ramana C."/>
        </authorList>
    </citation>
    <scope>NUCLEOTIDE SEQUENCE [LARGE SCALE GENOMIC DNA]</scope>
    <source>
        <strain evidence="1 2">JC444</strain>
    </source>
</reference>
<keyword evidence="2" id="KW-1185">Reference proteome</keyword>
<dbReference type="RefSeq" id="WP_083048369.1">
    <property type="nucleotide sequence ID" value="NZ_MWQY01000003.1"/>
</dbReference>